<name>B6IHF6_CAEBR</name>
<organism evidence="1 2">
    <name type="scientific">Caenorhabditis briggsae</name>
    <dbReference type="NCBI Taxonomy" id="6238"/>
    <lineage>
        <taxon>Eukaryota</taxon>
        <taxon>Metazoa</taxon>
        <taxon>Ecdysozoa</taxon>
        <taxon>Nematoda</taxon>
        <taxon>Chromadorea</taxon>
        <taxon>Rhabditida</taxon>
        <taxon>Rhabditina</taxon>
        <taxon>Rhabditomorpha</taxon>
        <taxon>Rhabditoidea</taxon>
        <taxon>Rhabditidae</taxon>
        <taxon>Peloderinae</taxon>
        <taxon>Caenorhabditis</taxon>
    </lineage>
</organism>
<reference evidence="1 2" key="1">
    <citation type="journal article" date="2003" name="PLoS Biol.">
        <title>The genome sequence of Caenorhabditis briggsae: a platform for comparative genomics.</title>
        <authorList>
            <person name="Stein L.D."/>
            <person name="Bao Z."/>
            <person name="Blasiar D."/>
            <person name="Blumenthal T."/>
            <person name="Brent M.R."/>
            <person name="Chen N."/>
            <person name="Chinwalla A."/>
            <person name="Clarke L."/>
            <person name="Clee C."/>
            <person name="Coghlan A."/>
            <person name="Coulson A."/>
            <person name="D'Eustachio P."/>
            <person name="Fitch D.H."/>
            <person name="Fulton L.A."/>
            <person name="Fulton R.E."/>
            <person name="Griffiths-Jones S."/>
            <person name="Harris T.W."/>
            <person name="Hillier L.W."/>
            <person name="Kamath R."/>
            <person name="Kuwabara P.E."/>
            <person name="Mardis E.R."/>
            <person name="Marra M.A."/>
            <person name="Miner T.L."/>
            <person name="Minx P."/>
            <person name="Mullikin J.C."/>
            <person name="Plumb R.W."/>
            <person name="Rogers J."/>
            <person name="Schein J.E."/>
            <person name="Sohrmann M."/>
            <person name="Spieth J."/>
            <person name="Stajich J.E."/>
            <person name="Wei C."/>
            <person name="Willey D."/>
            <person name="Wilson R.K."/>
            <person name="Durbin R."/>
            <person name="Waterston R.H."/>
        </authorList>
    </citation>
    <scope>NUCLEOTIDE SEQUENCE [LARGE SCALE GENOMIC DNA]</scope>
    <source>
        <strain evidence="1 2">AF16</strain>
    </source>
</reference>
<evidence type="ECO:0000313" key="1">
    <source>
        <dbReference type="EMBL" id="CAR99336.1"/>
    </source>
</evidence>
<dbReference type="CTD" id="68918540"/>
<dbReference type="Proteomes" id="UP000008549">
    <property type="component" value="Unassembled WGS sequence"/>
</dbReference>
<reference evidence="1 2" key="2">
    <citation type="journal article" date="2011" name="PLoS Genet.">
        <title>Caenorhabditis briggsae recombinant inbred line genotypes reveal inter-strain incompatibility and the evolution of recombination.</title>
        <authorList>
            <person name="Ross J.A."/>
            <person name="Koboldt D.C."/>
            <person name="Staisch J.E."/>
            <person name="Chamberlin H.M."/>
            <person name="Gupta B.P."/>
            <person name="Miller R.D."/>
            <person name="Baird S.E."/>
            <person name="Haag E.S."/>
        </authorList>
    </citation>
    <scope>NUCLEOTIDE SEQUENCE [LARGE SCALE GENOMIC DNA]</scope>
    <source>
        <strain evidence="1 2">AF16</strain>
    </source>
</reference>
<dbReference type="AlphaFoldDB" id="B6IHF6"/>
<dbReference type="GeneID" id="68918540"/>
<dbReference type="EMBL" id="HE600998">
    <property type="protein sequence ID" value="CAR99336.1"/>
    <property type="molecule type" value="Genomic_DNA"/>
</dbReference>
<keyword evidence="2" id="KW-1185">Reference proteome</keyword>
<proteinExistence type="predicted"/>
<sequence length="16" mass="1953">METGEKKNRREDSDEE</sequence>
<dbReference type="KEGG" id="cbr:CBG_27080"/>
<accession>B6IHF6</accession>
<gene>
    <name evidence="1" type="ORF">CBG27080</name>
    <name evidence="1" type="ORF">CBG_27080</name>
</gene>
<dbReference type="InParanoid" id="B6IHF6"/>
<dbReference type="RefSeq" id="XP_045098899.1">
    <property type="nucleotide sequence ID" value="XM_045237634.1"/>
</dbReference>
<evidence type="ECO:0000313" key="2">
    <source>
        <dbReference type="Proteomes" id="UP000008549"/>
    </source>
</evidence>
<protein>
    <submittedName>
        <fullName evidence="1">Protein CBG27080</fullName>
    </submittedName>
</protein>